<sequence length="417" mass="43556">MPSESLVSRRGLLATLAGAASIGLGAVVGSDAVRPPLSLEHRVPAGEWPMAKRTPRRTSFQPQPGPQDGLVEAWHQPVESANTVSPGLVATHDRVYTVGRYTVRAIASADGQPDWTRPRENAPSVLTSRAPFEFLQTGPTVSGDHLYVVGGVTLYGLDATSGQSTWALRTTSSFDHVLPVGTLVVVGVSRGSDSLVALDQATSFERWSRATAEVPLAFASGTEGHVDAPLLLTGTTAQSNSRQLVGRDPVDGSVRWRTTADAPSFEAFALPAISEGRVYAGGPRLTAFAATDGSVEWQTPTVDRAESISPVTDGERVYGVGGGVAVAVDAATGTRQWSVSVGDVTPFVPPVIAGETLYIPGDDAVIALDTTDGSTRFRHALPESTGGIDGMASADGNLYVRTHESVRGYVASGEADL</sequence>
<dbReference type="Gene3D" id="2.40.128.630">
    <property type="match status" value="1"/>
</dbReference>
<dbReference type="OrthoDB" id="145878at2157"/>
<comment type="caution">
    <text evidence="2">The sequence shown here is derived from an EMBL/GenBank/DDBJ whole genome shotgun (WGS) entry which is preliminary data.</text>
</comment>
<feature type="domain" description="Pyrrolo-quinoline quinone repeat" evidence="1">
    <location>
        <begin position="323"/>
        <end position="404"/>
    </location>
</feature>
<evidence type="ECO:0000313" key="3">
    <source>
        <dbReference type="Proteomes" id="UP000053621"/>
    </source>
</evidence>
<evidence type="ECO:0000313" key="2">
    <source>
        <dbReference type="EMBL" id="POG55550.1"/>
    </source>
</evidence>
<organism evidence="2 3">
    <name type="scientific">Haloferax marisrubri</name>
    <dbReference type="NCBI Taxonomy" id="1544719"/>
    <lineage>
        <taxon>Archaea</taxon>
        <taxon>Methanobacteriati</taxon>
        <taxon>Methanobacteriota</taxon>
        <taxon>Stenosarchaea group</taxon>
        <taxon>Halobacteria</taxon>
        <taxon>Halobacteriales</taxon>
        <taxon>Haloferacaceae</taxon>
        <taxon>Haloferax</taxon>
    </lineage>
</organism>
<gene>
    <name evidence="2" type="ORF">AUR65_009095</name>
</gene>
<dbReference type="SUPFAM" id="SSF50998">
    <property type="entry name" value="Quinoprotein alcohol dehydrogenase-like"/>
    <property type="match status" value="1"/>
</dbReference>
<dbReference type="InterPro" id="IPR002372">
    <property type="entry name" value="PQQ_rpt_dom"/>
</dbReference>
<dbReference type="InterPro" id="IPR015943">
    <property type="entry name" value="WD40/YVTN_repeat-like_dom_sf"/>
</dbReference>
<accession>A0A2P4NR00</accession>
<dbReference type="Proteomes" id="UP000053621">
    <property type="component" value="Unassembled WGS sequence"/>
</dbReference>
<dbReference type="Gene3D" id="2.130.10.10">
    <property type="entry name" value="YVTN repeat-like/Quinoprotein amine dehydrogenase"/>
    <property type="match status" value="1"/>
</dbReference>
<proteinExistence type="predicted"/>
<dbReference type="RefSeq" id="WP_058566522.1">
    <property type="nucleotide sequence ID" value="NZ_LOPW02000010.1"/>
</dbReference>
<dbReference type="PANTHER" id="PTHR34512:SF30">
    <property type="entry name" value="OUTER MEMBRANE PROTEIN ASSEMBLY FACTOR BAMB"/>
    <property type="match status" value="1"/>
</dbReference>
<protein>
    <recommendedName>
        <fullName evidence="1">Pyrrolo-quinoline quinone repeat domain-containing protein</fullName>
    </recommendedName>
</protein>
<evidence type="ECO:0000259" key="1">
    <source>
        <dbReference type="Pfam" id="PF13360"/>
    </source>
</evidence>
<dbReference type="InterPro" id="IPR011047">
    <property type="entry name" value="Quinoprotein_ADH-like_sf"/>
</dbReference>
<reference evidence="2" key="1">
    <citation type="submission" date="2017-08" db="EMBL/GenBank/DDBJ databases">
        <title>Haloferax marisrubri sp. nov., isolated from the Discovery deep brine-seawater interface in the Red Sea.</title>
        <authorList>
            <person name="Zhang G."/>
            <person name="Stingl U."/>
        </authorList>
    </citation>
    <scope>NUCLEOTIDE SEQUENCE [LARGE SCALE GENOMIC DNA]</scope>
    <source>
        <strain evidence="2">SB3</strain>
    </source>
</reference>
<dbReference type="EMBL" id="LOPW02000010">
    <property type="protein sequence ID" value="POG55550.1"/>
    <property type="molecule type" value="Genomic_DNA"/>
</dbReference>
<dbReference type="PANTHER" id="PTHR34512">
    <property type="entry name" value="CELL SURFACE PROTEIN"/>
    <property type="match status" value="1"/>
</dbReference>
<keyword evidence="3" id="KW-1185">Reference proteome</keyword>
<name>A0A2P4NR00_9EURY</name>
<feature type="domain" description="Pyrrolo-quinoline quinone repeat" evidence="1">
    <location>
        <begin position="102"/>
        <end position="319"/>
    </location>
</feature>
<dbReference type="AlphaFoldDB" id="A0A2P4NR00"/>
<dbReference type="Pfam" id="PF13360">
    <property type="entry name" value="PQQ_2"/>
    <property type="match status" value="2"/>
</dbReference>